<dbReference type="OrthoDB" id="9813525at2"/>
<evidence type="ECO:0000313" key="3">
    <source>
        <dbReference type="Proteomes" id="UP000294902"/>
    </source>
</evidence>
<keyword evidence="1" id="KW-0472">Membrane</keyword>
<accession>A0A4V2V0A3</accession>
<dbReference type="EMBL" id="SMAL01000004">
    <property type="protein sequence ID" value="TCT14941.1"/>
    <property type="molecule type" value="Genomic_DNA"/>
</dbReference>
<feature type="transmembrane region" description="Helical" evidence="1">
    <location>
        <begin position="6"/>
        <end position="24"/>
    </location>
</feature>
<sequence length="129" mass="14507">MKLELTTPALLFTSISLLISAYTSRFLTLAQLIRQLDALYKSNPSKEIKGQILNLSKRVSLIRYCQIMGGISFFLCTLSTFLLFRDLNKAGEAFFGASLIALMISLLLLIIEVHISMKALTLQINDYKK</sequence>
<feature type="transmembrane region" description="Helical" evidence="1">
    <location>
        <begin position="61"/>
        <end position="84"/>
    </location>
</feature>
<dbReference type="RefSeq" id="WP_132251797.1">
    <property type="nucleotide sequence ID" value="NZ_SMAL01000004.1"/>
</dbReference>
<evidence type="ECO:0000256" key="1">
    <source>
        <dbReference type="SAM" id="Phobius"/>
    </source>
</evidence>
<feature type="transmembrane region" description="Helical" evidence="1">
    <location>
        <begin position="90"/>
        <end position="111"/>
    </location>
</feature>
<evidence type="ECO:0000313" key="2">
    <source>
        <dbReference type="EMBL" id="TCT14941.1"/>
    </source>
</evidence>
<comment type="caution">
    <text evidence="2">The sequence shown here is derived from an EMBL/GenBank/DDBJ whole genome shotgun (WGS) entry which is preliminary data.</text>
</comment>
<keyword evidence="3" id="KW-1185">Reference proteome</keyword>
<reference evidence="2 3" key="1">
    <citation type="submission" date="2019-03" db="EMBL/GenBank/DDBJ databases">
        <title>Genomic Encyclopedia of Type Strains, Phase IV (KMG-IV): sequencing the most valuable type-strain genomes for metagenomic binning, comparative biology and taxonomic classification.</title>
        <authorList>
            <person name="Goeker M."/>
        </authorList>
    </citation>
    <scope>NUCLEOTIDE SEQUENCE [LARGE SCALE GENOMIC DNA]</scope>
    <source>
        <strain evidence="2 3">DSM 24629</strain>
    </source>
</reference>
<proteinExistence type="predicted"/>
<dbReference type="Pfam" id="PF11026">
    <property type="entry name" value="DUF2721"/>
    <property type="match status" value="1"/>
</dbReference>
<keyword evidence="1" id="KW-1133">Transmembrane helix</keyword>
<dbReference type="InterPro" id="IPR021279">
    <property type="entry name" value="DUF2721"/>
</dbReference>
<dbReference type="Proteomes" id="UP000294902">
    <property type="component" value="Unassembled WGS sequence"/>
</dbReference>
<keyword evidence="1" id="KW-0812">Transmembrane</keyword>
<organism evidence="2 3">
    <name type="scientific">Natranaerovirga pectinivora</name>
    <dbReference type="NCBI Taxonomy" id="682400"/>
    <lineage>
        <taxon>Bacteria</taxon>
        <taxon>Bacillati</taxon>
        <taxon>Bacillota</taxon>
        <taxon>Clostridia</taxon>
        <taxon>Lachnospirales</taxon>
        <taxon>Natranaerovirgaceae</taxon>
        <taxon>Natranaerovirga</taxon>
    </lineage>
</organism>
<name>A0A4V2V0A3_9FIRM</name>
<gene>
    <name evidence="2" type="ORF">EDC18_10491</name>
</gene>
<dbReference type="AlphaFoldDB" id="A0A4V2V0A3"/>
<protein>
    <submittedName>
        <fullName evidence="2">Uncharacterized protein DUF2721</fullName>
    </submittedName>
</protein>